<dbReference type="InterPro" id="IPR028096">
    <property type="entry name" value="EfeO_Cupredoxin"/>
</dbReference>
<evidence type="ECO:0000313" key="4">
    <source>
        <dbReference type="Proteomes" id="UP001382455"/>
    </source>
</evidence>
<feature type="domain" description="EfeO-type cupredoxin-like" evidence="2">
    <location>
        <begin position="4"/>
        <end position="104"/>
    </location>
</feature>
<reference evidence="3 4" key="1">
    <citation type="submission" date="2023-12" db="EMBL/GenBank/DDBJ databases">
        <title>Friends and Foes: Symbiotic and Algicidal bacterial influence on Karenia brevis blooms.</title>
        <authorList>
            <person name="Fei C."/>
            <person name="Mohamed A.R."/>
            <person name="Booker A."/>
            <person name="Arshad M."/>
            <person name="Klass S."/>
            <person name="Ahn S."/>
            <person name="Gilbert P.M."/>
            <person name="Heil C.A."/>
            <person name="Martinez J.M."/>
            <person name="Amin S.A."/>
        </authorList>
    </citation>
    <scope>NUCLEOTIDE SEQUENCE [LARGE SCALE GENOMIC DNA]</scope>
    <source>
        <strain evidence="3 4">CE15</strain>
    </source>
</reference>
<sequence>MKRLIVCLLFCSFSLFAEREVFHLTLKDHVFYPELLEIPANKKIKLVISNLDDSDEEFDSFDMNREKVIFAKRKATIFVGPLPPGEYEFFGEFHPDTARGKVIAKEPKNAD</sequence>
<gene>
    <name evidence="3" type="ORF">WAE96_16030</name>
</gene>
<dbReference type="Pfam" id="PF13473">
    <property type="entry name" value="Cupredoxin_1"/>
    <property type="match status" value="1"/>
</dbReference>
<dbReference type="Gene3D" id="2.60.40.420">
    <property type="entry name" value="Cupredoxins - blue copper proteins"/>
    <property type="match status" value="1"/>
</dbReference>
<organism evidence="3 4">
    <name type="scientific">Pseudoalteromonas spongiae</name>
    <dbReference type="NCBI Taxonomy" id="298657"/>
    <lineage>
        <taxon>Bacteria</taxon>
        <taxon>Pseudomonadati</taxon>
        <taxon>Pseudomonadota</taxon>
        <taxon>Gammaproteobacteria</taxon>
        <taxon>Alteromonadales</taxon>
        <taxon>Pseudoalteromonadaceae</taxon>
        <taxon>Pseudoalteromonas</taxon>
    </lineage>
</organism>
<evidence type="ECO:0000313" key="3">
    <source>
        <dbReference type="EMBL" id="MEI4551182.1"/>
    </source>
</evidence>
<feature type="chain" id="PRO_5046709440" evidence="1">
    <location>
        <begin position="18"/>
        <end position="111"/>
    </location>
</feature>
<keyword evidence="1" id="KW-0732">Signal</keyword>
<feature type="signal peptide" evidence="1">
    <location>
        <begin position="1"/>
        <end position="17"/>
    </location>
</feature>
<comment type="caution">
    <text evidence="3">The sequence shown here is derived from an EMBL/GenBank/DDBJ whole genome shotgun (WGS) entry which is preliminary data.</text>
</comment>
<evidence type="ECO:0000256" key="1">
    <source>
        <dbReference type="SAM" id="SignalP"/>
    </source>
</evidence>
<dbReference type="InterPro" id="IPR008972">
    <property type="entry name" value="Cupredoxin"/>
</dbReference>
<dbReference type="SUPFAM" id="SSF49503">
    <property type="entry name" value="Cupredoxins"/>
    <property type="match status" value="1"/>
</dbReference>
<dbReference type="EMBL" id="JBAWKS010000002">
    <property type="protein sequence ID" value="MEI4551182.1"/>
    <property type="molecule type" value="Genomic_DNA"/>
</dbReference>
<proteinExistence type="predicted"/>
<dbReference type="RefSeq" id="WP_336436200.1">
    <property type="nucleotide sequence ID" value="NZ_JBAWKS010000002.1"/>
</dbReference>
<dbReference type="Proteomes" id="UP001382455">
    <property type="component" value="Unassembled WGS sequence"/>
</dbReference>
<evidence type="ECO:0000259" key="2">
    <source>
        <dbReference type="Pfam" id="PF13473"/>
    </source>
</evidence>
<protein>
    <submittedName>
        <fullName evidence="3">Cupredoxin domain-containing protein</fullName>
    </submittedName>
</protein>
<keyword evidence="4" id="KW-1185">Reference proteome</keyword>
<name>A0ABU8EW24_9GAMM</name>
<accession>A0ABU8EW24</accession>